<protein>
    <submittedName>
        <fullName evidence="3">Uncharacterized protein</fullName>
    </submittedName>
</protein>
<dbReference type="SUPFAM" id="SSF53756">
    <property type="entry name" value="UDP-Glycosyltransferase/glycogen phosphorylase"/>
    <property type="match status" value="1"/>
</dbReference>
<comment type="caution">
    <text evidence="3">The sequence shown here is derived from an EMBL/GenBank/DDBJ whole genome shotgun (WGS) entry which is preliminary data.</text>
</comment>
<gene>
    <name evidence="3" type="ORF">JRO89_XS13G0110100</name>
</gene>
<comment type="similarity">
    <text evidence="1">Belongs to the UDP-glycosyltransferase family.</text>
</comment>
<name>A0ABQ8H7Q8_9ROSI</name>
<sequence>MPAAVASSMPVAIPNKSYPWLGTVLHSKGLSITVVHTHFSIISQLNHRASLRGLLTRIVEEQDQQQEGLVCVIYDALMYSVEAVAHSLKLPSIILRTSSPKSMGMVPGLHPLRFKDLPVYDFKNEDTLLQLTATVRNTGTSSAVVWNSMDCLEQSSLAQLQQQCQVPNFSIGLMQKMALTSSKELVEIAWGLANSKQRILWVLRPGSVHRSNSAALLYDDFKETVGARGCIVRSFPSNIILAIVTVHRIVRTCVSSDLDHQVKSFKAVLDPSELRLHMSVTEVIRCSTQSKPPKETEMEKQGLRCLWLALSRPHNTDATARRHPSFQGALNHSSKSMKLVPILHPLRFKDLPVFDSENEDTILHS</sequence>
<organism evidence="3 4">
    <name type="scientific">Xanthoceras sorbifolium</name>
    <dbReference type="NCBI Taxonomy" id="99658"/>
    <lineage>
        <taxon>Eukaryota</taxon>
        <taxon>Viridiplantae</taxon>
        <taxon>Streptophyta</taxon>
        <taxon>Embryophyta</taxon>
        <taxon>Tracheophyta</taxon>
        <taxon>Spermatophyta</taxon>
        <taxon>Magnoliopsida</taxon>
        <taxon>eudicotyledons</taxon>
        <taxon>Gunneridae</taxon>
        <taxon>Pentapetalae</taxon>
        <taxon>rosids</taxon>
        <taxon>malvids</taxon>
        <taxon>Sapindales</taxon>
        <taxon>Sapindaceae</taxon>
        <taxon>Xanthoceroideae</taxon>
        <taxon>Xanthoceras</taxon>
    </lineage>
</organism>
<evidence type="ECO:0000256" key="1">
    <source>
        <dbReference type="ARBA" id="ARBA00009995"/>
    </source>
</evidence>
<evidence type="ECO:0000256" key="2">
    <source>
        <dbReference type="ARBA" id="ARBA00022676"/>
    </source>
</evidence>
<proteinExistence type="inferred from homology"/>
<reference evidence="3 4" key="1">
    <citation type="submission" date="2021-02" db="EMBL/GenBank/DDBJ databases">
        <title>Plant Genome Project.</title>
        <authorList>
            <person name="Zhang R.-G."/>
        </authorList>
    </citation>
    <scope>NUCLEOTIDE SEQUENCE [LARGE SCALE GENOMIC DNA]</scope>
    <source>
        <tissue evidence="3">Leaves</tissue>
    </source>
</reference>
<keyword evidence="2" id="KW-0808">Transferase</keyword>
<dbReference type="PANTHER" id="PTHR11926:SF1489">
    <property type="entry name" value="HEXOSYLTRANSFERASE-RELATED"/>
    <property type="match status" value="1"/>
</dbReference>
<dbReference type="PANTHER" id="PTHR11926">
    <property type="entry name" value="GLUCOSYL/GLUCURONOSYL TRANSFERASES"/>
    <property type="match status" value="1"/>
</dbReference>
<dbReference type="Proteomes" id="UP000827721">
    <property type="component" value="Unassembled WGS sequence"/>
</dbReference>
<dbReference type="EMBL" id="JAFEMO010000013">
    <property type="protein sequence ID" value="KAH7549952.1"/>
    <property type="molecule type" value="Genomic_DNA"/>
</dbReference>
<evidence type="ECO:0000313" key="4">
    <source>
        <dbReference type="Proteomes" id="UP000827721"/>
    </source>
</evidence>
<evidence type="ECO:0000313" key="3">
    <source>
        <dbReference type="EMBL" id="KAH7549952.1"/>
    </source>
</evidence>
<keyword evidence="2" id="KW-0328">Glycosyltransferase</keyword>
<accession>A0ABQ8H7Q8</accession>
<keyword evidence="4" id="KW-1185">Reference proteome</keyword>
<dbReference type="Gene3D" id="3.40.50.2000">
    <property type="entry name" value="Glycogen Phosphorylase B"/>
    <property type="match status" value="2"/>
</dbReference>